<feature type="compositionally biased region" description="Basic and acidic residues" evidence="2">
    <location>
        <begin position="71"/>
        <end position="85"/>
    </location>
</feature>
<dbReference type="STRING" id="39966.A0A369JKW2"/>
<feature type="compositionally biased region" description="Basic and acidic residues" evidence="2">
    <location>
        <begin position="118"/>
        <end position="168"/>
    </location>
</feature>
<dbReference type="InParanoid" id="A0A369JKW2"/>
<feature type="compositionally biased region" description="Polar residues" evidence="2">
    <location>
        <begin position="23"/>
        <end position="43"/>
    </location>
</feature>
<organism evidence="3 4">
    <name type="scientific">Hypsizygus marmoreus</name>
    <name type="common">White beech mushroom</name>
    <name type="synonym">Agaricus marmoreus</name>
    <dbReference type="NCBI Taxonomy" id="39966"/>
    <lineage>
        <taxon>Eukaryota</taxon>
        <taxon>Fungi</taxon>
        <taxon>Dikarya</taxon>
        <taxon>Basidiomycota</taxon>
        <taxon>Agaricomycotina</taxon>
        <taxon>Agaricomycetes</taxon>
        <taxon>Agaricomycetidae</taxon>
        <taxon>Agaricales</taxon>
        <taxon>Tricholomatineae</taxon>
        <taxon>Lyophyllaceae</taxon>
        <taxon>Hypsizygus</taxon>
    </lineage>
</organism>
<evidence type="ECO:0000313" key="3">
    <source>
        <dbReference type="EMBL" id="RDB21207.1"/>
    </source>
</evidence>
<feature type="coiled-coil region" evidence="1">
    <location>
        <begin position="85"/>
        <end position="112"/>
    </location>
</feature>
<dbReference type="AlphaFoldDB" id="A0A369JKW2"/>
<evidence type="ECO:0000256" key="2">
    <source>
        <dbReference type="SAM" id="MobiDB-lite"/>
    </source>
</evidence>
<gene>
    <name evidence="3" type="ORF">Hypma_011343</name>
</gene>
<reference evidence="3" key="1">
    <citation type="submission" date="2018-04" db="EMBL/GenBank/DDBJ databases">
        <title>Whole genome sequencing of Hypsizygus marmoreus.</title>
        <authorList>
            <person name="Choi I.-G."/>
            <person name="Min B."/>
            <person name="Kim J.-G."/>
            <person name="Kim S."/>
            <person name="Oh Y.-L."/>
            <person name="Kong W.-S."/>
            <person name="Park H."/>
            <person name="Jeong J."/>
            <person name="Song E.-S."/>
        </authorList>
    </citation>
    <scope>NUCLEOTIDE SEQUENCE [LARGE SCALE GENOMIC DNA]</scope>
    <source>
        <strain evidence="3">51987-8</strain>
    </source>
</reference>
<accession>A0A369JKW2</accession>
<evidence type="ECO:0000313" key="4">
    <source>
        <dbReference type="Proteomes" id="UP000076154"/>
    </source>
</evidence>
<feature type="region of interest" description="Disordered" evidence="2">
    <location>
        <begin position="118"/>
        <end position="267"/>
    </location>
</feature>
<comment type="caution">
    <text evidence="3">The sequence shown here is derived from an EMBL/GenBank/DDBJ whole genome shotgun (WGS) entry which is preliminary data.</text>
</comment>
<sequence length="267" mass="28973">MASTSTPNTLGLDFEQLKIKDQLQPTQTAGNSTAPVDATSLNDPDSPHGGQAPLTAQGEAREKKKPYINTERVKTGGNQRDKLSEEALTERMARMREQNEKIKQRRLDVQADEDAFRKTQESERAKLAQIRKVQENVDRTREQNAKRKMDKIQSREWDTGKPTGDWKHQAKINSNPAPATDIAKEPEASAAAESTSLPEESSGWTRGGPRGGGSQRSRGRGRGRGGSASAIAPTPQRDTKSPTPATEPSPSTNSATTETSNDAIATS</sequence>
<dbReference type="EMBL" id="LUEZ02000055">
    <property type="protein sequence ID" value="RDB21207.1"/>
    <property type="molecule type" value="Genomic_DNA"/>
</dbReference>
<keyword evidence="1" id="KW-0175">Coiled coil</keyword>
<keyword evidence="4" id="KW-1185">Reference proteome</keyword>
<proteinExistence type="predicted"/>
<dbReference type="OrthoDB" id="2402960at2759"/>
<feature type="region of interest" description="Disordered" evidence="2">
    <location>
        <begin position="1"/>
        <end position="85"/>
    </location>
</feature>
<name>A0A369JKW2_HYPMA</name>
<dbReference type="Proteomes" id="UP000076154">
    <property type="component" value="Unassembled WGS sequence"/>
</dbReference>
<feature type="compositionally biased region" description="Low complexity" evidence="2">
    <location>
        <begin position="241"/>
        <end position="261"/>
    </location>
</feature>
<evidence type="ECO:0000256" key="1">
    <source>
        <dbReference type="SAM" id="Coils"/>
    </source>
</evidence>
<feature type="compositionally biased region" description="Low complexity" evidence="2">
    <location>
        <begin position="188"/>
        <end position="204"/>
    </location>
</feature>
<protein>
    <submittedName>
        <fullName evidence="3">Uncharacterized protein</fullName>
    </submittedName>
</protein>
<feature type="compositionally biased region" description="Gly residues" evidence="2">
    <location>
        <begin position="205"/>
        <end position="214"/>
    </location>
</feature>